<feature type="compositionally biased region" description="Basic and acidic residues" evidence="1">
    <location>
        <begin position="27"/>
        <end position="39"/>
    </location>
</feature>
<name>A0AAV9JXB3_9PEZI</name>
<dbReference type="Proteomes" id="UP001324427">
    <property type="component" value="Unassembled WGS sequence"/>
</dbReference>
<evidence type="ECO:0000313" key="3">
    <source>
        <dbReference type="Proteomes" id="UP001324427"/>
    </source>
</evidence>
<proteinExistence type="predicted"/>
<feature type="region of interest" description="Disordered" evidence="1">
    <location>
        <begin position="1"/>
        <end position="63"/>
    </location>
</feature>
<keyword evidence="3" id="KW-1185">Reference proteome</keyword>
<dbReference type="EMBL" id="JAVFHQ010000002">
    <property type="protein sequence ID" value="KAK4550382.1"/>
    <property type="molecule type" value="Genomic_DNA"/>
</dbReference>
<evidence type="ECO:0000256" key="1">
    <source>
        <dbReference type="SAM" id="MobiDB-lite"/>
    </source>
</evidence>
<protein>
    <submittedName>
        <fullName evidence="2">Uncharacterized protein</fullName>
    </submittedName>
</protein>
<dbReference type="AlphaFoldDB" id="A0AAV9JXB3"/>
<sequence>MSMDQPPARSRGFSVRSDKSGSSSKGNKVDLTESPDAKARRGSIWKNSTKANPNAAMNEAQPGGMFMPLPIIIL</sequence>
<reference evidence="2 3" key="1">
    <citation type="submission" date="2021-11" db="EMBL/GenBank/DDBJ databases">
        <title>Black yeast isolated from Biological Soil Crust.</title>
        <authorList>
            <person name="Kurbessoian T."/>
        </authorList>
    </citation>
    <scope>NUCLEOTIDE SEQUENCE [LARGE SCALE GENOMIC DNA]</scope>
    <source>
        <strain evidence="2 3">CCFEE 5522</strain>
    </source>
</reference>
<accession>A0AAV9JXB3</accession>
<organism evidence="2 3">
    <name type="scientific">Oleoguttula mirabilis</name>
    <dbReference type="NCBI Taxonomy" id="1507867"/>
    <lineage>
        <taxon>Eukaryota</taxon>
        <taxon>Fungi</taxon>
        <taxon>Dikarya</taxon>
        <taxon>Ascomycota</taxon>
        <taxon>Pezizomycotina</taxon>
        <taxon>Dothideomycetes</taxon>
        <taxon>Dothideomycetidae</taxon>
        <taxon>Mycosphaerellales</taxon>
        <taxon>Teratosphaeriaceae</taxon>
        <taxon>Oleoguttula</taxon>
    </lineage>
</organism>
<gene>
    <name evidence="2" type="ORF">LTR36_003349</name>
</gene>
<evidence type="ECO:0000313" key="2">
    <source>
        <dbReference type="EMBL" id="KAK4550382.1"/>
    </source>
</evidence>
<feature type="compositionally biased region" description="Low complexity" evidence="1">
    <location>
        <begin position="12"/>
        <end position="26"/>
    </location>
</feature>
<comment type="caution">
    <text evidence="2">The sequence shown here is derived from an EMBL/GenBank/DDBJ whole genome shotgun (WGS) entry which is preliminary data.</text>
</comment>